<dbReference type="GO" id="GO:0005525">
    <property type="term" value="F:GTP binding"/>
    <property type="evidence" value="ECO:0007669"/>
    <property type="project" value="UniProtKB-KW"/>
</dbReference>
<dbReference type="Gene3D" id="3.40.50.300">
    <property type="entry name" value="P-loop containing nucleotide triphosphate hydrolases"/>
    <property type="match status" value="1"/>
</dbReference>
<dbReference type="InterPro" id="IPR050100">
    <property type="entry name" value="TRAFAC_GTPase_members"/>
</dbReference>
<dbReference type="AlphaFoldDB" id="A0A5J4VLW5"/>
<reference evidence="3 4" key="1">
    <citation type="submission" date="2019-03" db="EMBL/GenBank/DDBJ databases">
        <title>Single cell metagenomics reveals metabolic interactions within the superorganism composed of flagellate Streblomastix strix and complex community of Bacteroidetes bacteria on its surface.</title>
        <authorList>
            <person name="Treitli S.C."/>
            <person name="Kolisko M."/>
            <person name="Husnik F."/>
            <person name="Keeling P."/>
            <person name="Hampl V."/>
        </authorList>
    </citation>
    <scope>NUCLEOTIDE SEQUENCE [LARGE SCALE GENOMIC DNA]</scope>
    <source>
        <strain evidence="3">ST1C</strain>
    </source>
</reference>
<dbReference type="GO" id="GO:0003746">
    <property type="term" value="F:translation elongation factor activity"/>
    <property type="evidence" value="ECO:0007669"/>
    <property type="project" value="UniProtKB-KW"/>
</dbReference>
<accession>A0A5J4VLW5</accession>
<dbReference type="Proteomes" id="UP000324800">
    <property type="component" value="Unassembled WGS sequence"/>
</dbReference>
<dbReference type="OrthoDB" id="342024at2759"/>
<dbReference type="SUPFAM" id="SSF50447">
    <property type="entry name" value="Translation proteins"/>
    <property type="match status" value="1"/>
</dbReference>
<keyword evidence="2" id="KW-0342">GTP-binding</keyword>
<sequence>MRSYVKKIGYNPDKIQIIPISGFCGDNTQKHSMNMSWFKGNTLFESLDSLRNTIAAIQQANSFSNPRCLQNWGTGQVVKVASAMIISECKTIEMHNEALIQAVLGDNIRFNLKGEPVKDIKRGYVCGDSKQDPPQETVSFQAQVIVMQHPGQIQNGYTKVMASILIILKIYDFFKKKFCSKR</sequence>
<proteinExistence type="predicted"/>
<keyword evidence="1" id="KW-0547">Nucleotide-binding</keyword>
<evidence type="ECO:0000313" key="3">
    <source>
        <dbReference type="EMBL" id="KAA6383424.1"/>
    </source>
</evidence>
<evidence type="ECO:0000256" key="1">
    <source>
        <dbReference type="ARBA" id="ARBA00022741"/>
    </source>
</evidence>
<evidence type="ECO:0000256" key="2">
    <source>
        <dbReference type="ARBA" id="ARBA00023134"/>
    </source>
</evidence>
<comment type="caution">
    <text evidence="3">The sequence shown here is derived from an EMBL/GenBank/DDBJ whole genome shotgun (WGS) entry which is preliminary data.</text>
</comment>
<keyword evidence="3" id="KW-0251">Elongation factor</keyword>
<organism evidence="3 4">
    <name type="scientific">Streblomastix strix</name>
    <dbReference type="NCBI Taxonomy" id="222440"/>
    <lineage>
        <taxon>Eukaryota</taxon>
        <taxon>Metamonada</taxon>
        <taxon>Preaxostyla</taxon>
        <taxon>Oxymonadida</taxon>
        <taxon>Streblomastigidae</taxon>
        <taxon>Streblomastix</taxon>
    </lineage>
</organism>
<dbReference type="InterPro" id="IPR009000">
    <property type="entry name" value="Transl_B-barrel_sf"/>
</dbReference>
<name>A0A5J4VLW5_9EUKA</name>
<dbReference type="PANTHER" id="PTHR23115">
    <property type="entry name" value="TRANSLATION FACTOR"/>
    <property type="match status" value="1"/>
</dbReference>
<protein>
    <submittedName>
        <fullName evidence="3">Putative translation elongation factor-1 alpha</fullName>
    </submittedName>
</protein>
<gene>
    <name evidence="3" type="ORF">EZS28_021048</name>
</gene>
<dbReference type="EMBL" id="SNRW01006252">
    <property type="protein sequence ID" value="KAA6383424.1"/>
    <property type="molecule type" value="Genomic_DNA"/>
</dbReference>
<dbReference type="InterPro" id="IPR027417">
    <property type="entry name" value="P-loop_NTPase"/>
</dbReference>
<keyword evidence="3" id="KW-0648">Protein biosynthesis</keyword>
<evidence type="ECO:0000313" key="4">
    <source>
        <dbReference type="Proteomes" id="UP000324800"/>
    </source>
</evidence>
<dbReference type="Gene3D" id="2.40.30.10">
    <property type="entry name" value="Translation factors"/>
    <property type="match status" value="1"/>
</dbReference>